<proteinExistence type="predicted"/>
<dbReference type="PIRSF" id="PIRSF036158">
    <property type="entry name" value="UCP036158_MarR"/>
    <property type="match status" value="1"/>
</dbReference>
<keyword evidence="3" id="KW-1185">Reference proteome</keyword>
<evidence type="ECO:0000313" key="2">
    <source>
        <dbReference type="EMBL" id="CAB3930263.1"/>
    </source>
</evidence>
<name>A0A6S7F2B9_9BURK</name>
<dbReference type="InterPro" id="IPR036388">
    <property type="entry name" value="WH-like_DNA-bd_sf"/>
</dbReference>
<dbReference type="InterPro" id="IPR036390">
    <property type="entry name" value="WH_DNA-bd_sf"/>
</dbReference>
<dbReference type="EMBL" id="CADILH010000002">
    <property type="protein sequence ID" value="CAB3930263.1"/>
    <property type="molecule type" value="Genomic_DNA"/>
</dbReference>
<dbReference type="InterPro" id="IPR000835">
    <property type="entry name" value="HTH_MarR-typ"/>
</dbReference>
<dbReference type="SUPFAM" id="SSF46785">
    <property type="entry name" value="Winged helix' DNA-binding domain"/>
    <property type="match status" value="1"/>
</dbReference>
<dbReference type="GO" id="GO:0003700">
    <property type="term" value="F:DNA-binding transcription factor activity"/>
    <property type="evidence" value="ECO:0007669"/>
    <property type="project" value="InterPro"/>
</dbReference>
<protein>
    <recommendedName>
        <fullName evidence="1">HTH marR-type domain-containing protein</fullName>
    </recommendedName>
</protein>
<organism evidence="2 3">
    <name type="scientific">Achromobacter insolitus</name>
    <dbReference type="NCBI Taxonomy" id="217204"/>
    <lineage>
        <taxon>Bacteria</taxon>
        <taxon>Pseudomonadati</taxon>
        <taxon>Pseudomonadota</taxon>
        <taxon>Betaproteobacteria</taxon>
        <taxon>Burkholderiales</taxon>
        <taxon>Alcaligenaceae</taxon>
        <taxon>Achromobacter</taxon>
    </lineage>
</organism>
<reference evidence="2 3" key="1">
    <citation type="submission" date="2020-04" db="EMBL/GenBank/DDBJ databases">
        <authorList>
            <person name="De Canck E."/>
        </authorList>
    </citation>
    <scope>NUCLEOTIDE SEQUENCE [LARGE SCALE GENOMIC DNA]</scope>
    <source>
        <strain evidence="2 3">LMG 6000</strain>
    </source>
</reference>
<accession>A0A6S7F2B9</accession>
<sequence length="186" mass="20517">MNIHDNDRQESLPGPRASRGALRILSAAHLAEGAHPELSELEFGIIVANNAFQRWITRCMAAAGAQELGATDILVLHHVHHRGRGKRLADICFTLNYEDTHVVNYALKKLVGLALIEGTRGGKEVFYVTSTQGGELLARFREVRKECLLQSVDSELDDAQELTRIASRLRFLSGIYDQAARAASSL</sequence>
<feature type="domain" description="HTH marR-type" evidence="1">
    <location>
        <begin position="68"/>
        <end position="130"/>
    </location>
</feature>
<dbReference type="Proteomes" id="UP000494183">
    <property type="component" value="Unassembled WGS sequence"/>
</dbReference>
<evidence type="ECO:0000259" key="1">
    <source>
        <dbReference type="Pfam" id="PF13463"/>
    </source>
</evidence>
<evidence type="ECO:0000313" key="3">
    <source>
        <dbReference type="Proteomes" id="UP000494183"/>
    </source>
</evidence>
<dbReference type="Gene3D" id="1.10.10.10">
    <property type="entry name" value="Winged helix-like DNA-binding domain superfamily/Winged helix DNA-binding domain"/>
    <property type="match status" value="1"/>
</dbReference>
<dbReference type="Pfam" id="PF13463">
    <property type="entry name" value="HTH_27"/>
    <property type="match status" value="1"/>
</dbReference>
<gene>
    <name evidence="2" type="ORF">LMG6000_01317</name>
</gene>
<dbReference type="InterPro" id="IPR014601">
    <property type="entry name" value="Trans_reg_MarR_HTH"/>
</dbReference>
<dbReference type="AlphaFoldDB" id="A0A6S7F2B9"/>